<sequence>MLVKSKIWADHLANLRETFNELRKSRLKVNPEKCSFGVVSEKFMGYLISARGIEPNHDKIEALLGMKPPNRYKEVKKLTGCLVALNRFISKSGERNLPFFKNLRHMSKERFSWDKECTEAFEELKK</sequence>
<dbReference type="AlphaFoldDB" id="A0AAV3RNN1"/>
<gene>
    <name evidence="1" type="ORF">LIER_29889</name>
</gene>
<dbReference type="Gene3D" id="3.30.70.270">
    <property type="match status" value="2"/>
</dbReference>
<reference evidence="1 2" key="1">
    <citation type="submission" date="2024-01" db="EMBL/GenBank/DDBJ databases">
        <title>The complete chloroplast genome sequence of Lithospermum erythrorhizon: insights into the phylogenetic relationship among Boraginaceae species and the maternal lineages of purple gromwells.</title>
        <authorList>
            <person name="Okada T."/>
            <person name="Watanabe K."/>
        </authorList>
    </citation>
    <scope>NUCLEOTIDE SEQUENCE [LARGE SCALE GENOMIC DNA]</scope>
</reference>
<dbReference type="EMBL" id="BAABME010010450">
    <property type="protein sequence ID" value="GAA0178830.1"/>
    <property type="molecule type" value="Genomic_DNA"/>
</dbReference>
<keyword evidence="2" id="KW-1185">Reference proteome</keyword>
<dbReference type="PANTHER" id="PTHR37984:SF5">
    <property type="entry name" value="PROTEIN NYNRIN-LIKE"/>
    <property type="match status" value="1"/>
</dbReference>
<organism evidence="1 2">
    <name type="scientific">Lithospermum erythrorhizon</name>
    <name type="common">Purple gromwell</name>
    <name type="synonym">Lithospermum officinale var. erythrorhizon</name>
    <dbReference type="NCBI Taxonomy" id="34254"/>
    <lineage>
        <taxon>Eukaryota</taxon>
        <taxon>Viridiplantae</taxon>
        <taxon>Streptophyta</taxon>
        <taxon>Embryophyta</taxon>
        <taxon>Tracheophyta</taxon>
        <taxon>Spermatophyta</taxon>
        <taxon>Magnoliopsida</taxon>
        <taxon>eudicotyledons</taxon>
        <taxon>Gunneridae</taxon>
        <taxon>Pentapetalae</taxon>
        <taxon>asterids</taxon>
        <taxon>lamiids</taxon>
        <taxon>Boraginales</taxon>
        <taxon>Boraginaceae</taxon>
        <taxon>Boraginoideae</taxon>
        <taxon>Lithospermeae</taxon>
        <taxon>Lithospermum</taxon>
    </lineage>
</organism>
<dbReference type="Proteomes" id="UP001454036">
    <property type="component" value="Unassembled WGS sequence"/>
</dbReference>
<accession>A0AAV3RNN1</accession>
<dbReference type="SUPFAM" id="SSF56672">
    <property type="entry name" value="DNA/RNA polymerases"/>
    <property type="match status" value="1"/>
</dbReference>
<evidence type="ECO:0000313" key="1">
    <source>
        <dbReference type="EMBL" id="GAA0178830.1"/>
    </source>
</evidence>
<dbReference type="InterPro" id="IPR050951">
    <property type="entry name" value="Retrovirus_Pol_polyprotein"/>
</dbReference>
<comment type="caution">
    <text evidence="1">The sequence shown here is derived from an EMBL/GenBank/DDBJ whole genome shotgun (WGS) entry which is preliminary data.</text>
</comment>
<dbReference type="InterPro" id="IPR043128">
    <property type="entry name" value="Rev_trsase/Diguanyl_cyclase"/>
</dbReference>
<protein>
    <submittedName>
        <fullName evidence="1">Uncharacterized protein</fullName>
    </submittedName>
</protein>
<name>A0AAV3RNN1_LITER</name>
<dbReference type="PANTHER" id="PTHR37984">
    <property type="entry name" value="PROTEIN CBG26694"/>
    <property type="match status" value="1"/>
</dbReference>
<evidence type="ECO:0000313" key="2">
    <source>
        <dbReference type="Proteomes" id="UP001454036"/>
    </source>
</evidence>
<dbReference type="InterPro" id="IPR043502">
    <property type="entry name" value="DNA/RNA_pol_sf"/>
</dbReference>
<proteinExistence type="predicted"/>